<evidence type="ECO:0000313" key="3">
    <source>
        <dbReference type="Proteomes" id="UP000199214"/>
    </source>
</evidence>
<accession>A0A1H7FPR6</accession>
<proteinExistence type="predicted"/>
<name>A0A1H7FPR6_9SPHN</name>
<dbReference type="EMBL" id="FNZZ01000001">
    <property type="protein sequence ID" value="SEK27958.1"/>
    <property type="molecule type" value="Genomic_DNA"/>
</dbReference>
<keyword evidence="1" id="KW-0472">Membrane</keyword>
<organism evidence="2 3">
    <name type="scientific">Sphingomonas palmae</name>
    <dbReference type="NCBI Taxonomy" id="1855283"/>
    <lineage>
        <taxon>Bacteria</taxon>
        <taxon>Pseudomonadati</taxon>
        <taxon>Pseudomonadota</taxon>
        <taxon>Alphaproteobacteria</taxon>
        <taxon>Sphingomonadales</taxon>
        <taxon>Sphingomonadaceae</taxon>
        <taxon>Sphingomonas</taxon>
    </lineage>
</organism>
<keyword evidence="1" id="KW-0812">Transmembrane</keyword>
<gene>
    <name evidence="2" type="ORF">SAMN05216382_0103</name>
</gene>
<protein>
    <submittedName>
        <fullName evidence="2">Uncharacterized protein</fullName>
    </submittedName>
</protein>
<keyword evidence="3" id="KW-1185">Reference proteome</keyword>
<dbReference type="Proteomes" id="UP000199214">
    <property type="component" value="Unassembled WGS sequence"/>
</dbReference>
<keyword evidence="1" id="KW-1133">Transmembrane helix</keyword>
<evidence type="ECO:0000256" key="1">
    <source>
        <dbReference type="SAM" id="Phobius"/>
    </source>
</evidence>
<evidence type="ECO:0000313" key="2">
    <source>
        <dbReference type="EMBL" id="SEK27958.1"/>
    </source>
</evidence>
<sequence length="71" mass="7412">MSFAATAAAGLPQPARSAICSARQAGPRHFLPPDTDRSILSLLFDLGLTRHFMGHVVLTAAGLAVLRVITG</sequence>
<reference evidence="3" key="1">
    <citation type="submission" date="2016-10" db="EMBL/GenBank/DDBJ databases">
        <authorList>
            <person name="Varghese N."/>
            <person name="Submissions S."/>
        </authorList>
    </citation>
    <scope>NUCLEOTIDE SEQUENCE [LARGE SCALE GENOMIC DNA]</scope>
    <source>
        <strain evidence="3">JS21-1</strain>
    </source>
</reference>
<dbReference type="AlphaFoldDB" id="A0A1H7FPR6"/>
<feature type="transmembrane region" description="Helical" evidence="1">
    <location>
        <begin position="52"/>
        <end position="70"/>
    </location>
</feature>
<dbReference type="OrthoDB" id="7578730at2"/>
<dbReference type="RefSeq" id="WP_093002297.1">
    <property type="nucleotide sequence ID" value="NZ_FNZZ01000001.1"/>
</dbReference>